<dbReference type="NCBIfam" id="TIGR03014">
    <property type="entry name" value="EpsL"/>
    <property type="match status" value="1"/>
</dbReference>
<keyword evidence="2" id="KW-1185">Reference proteome</keyword>
<evidence type="ECO:0000313" key="2">
    <source>
        <dbReference type="Proteomes" id="UP000575898"/>
    </source>
</evidence>
<dbReference type="InterPro" id="IPR017465">
    <property type="entry name" value="EpsL_proteobac"/>
</dbReference>
<comment type="caution">
    <text evidence="1">The sequence shown here is derived from an EMBL/GenBank/DDBJ whole genome shotgun (WGS) entry which is preliminary data.</text>
</comment>
<reference evidence="1 2" key="1">
    <citation type="submission" date="2020-08" db="EMBL/GenBank/DDBJ databases">
        <title>Genomic Encyclopedia of Type Strains, Phase IV (KMG-IV): sequencing the most valuable type-strain genomes for metagenomic binning, comparative biology and taxonomic classification.</title>
        <authorList>
            <person name="Goeker M."/>
        </authorList>
    </citation>
    <scope>NUCLEOTIDE SEQUENCE [LARGE SCALE GENOMIC DNA]</scope>
    <source>
        <strain evidence="1 2">DSM 27165</strain>
    </source>
</reference>
<protein>
    <submittedName>
        <fullName evidence="1">Uncharacterized protein</fullName>
    </submittedName>
</protein>
<evidence type="ECO:0000313" key="1">
    <source>
        <dbReference type="EMBL" id="MBB5019571.1"/>
    </source>
</evidence>
<dbReference type="Gene3D" id="2.40.160.10">
    <property type="entry name" value="Porin"/>
    <property type="match status" value="1"/>
</dbReference>
<organism evidence="1 2">
    <name type="scientific">Chitinivorax tropicus</name>
    <dbReference type="NCBI Taxonomy" id="714531"/>
    <lineage>
        <taxon>Bacteria</taxon>
        <taxon>Pseudomonadati</taxon>
        <taxon>Pseudomonadota</taxon>
        <taxon>Betaproteobacteria</taxon>
        <taxon>Chitinivorax</taxon>
    </lineage>
</organism>
<dbReference type="Proteomes" id="UP000575898">
    <property type="component" value="Unassembled WGS sequence"/>
</dbReference>
<dbReference type="EMBL" id="JACHHY010000018">
    <property type="protein sequence ID" value="MBB5019571.1"/>
    <property type="molecule type" value="Genomic_DNA"/>
</dbReference>
<proteinExistence type="predicted"/>
<accession>A0A840MWM3</accession>
<name>A0A840MWM3_9PROT</name>
<sequence length="383" mass="43222">MAVSAVAAPEDEGDRFVAYGQAGYTHDSNITRSAQRVQADSMRALAAGVKWWMPVSLQRFDAKLDAQDVRYHSLTGLNYRSHQGEVGWDWRITPNAGGRLSWANSRRPVELRYLDLAERDVTNVNRISGTGFYRFMPEWQVEAGANRSKTEHTLNSRRVLNYDVDQYSAGFRYLPATGSSVGLTYSRLNAKYPNQQAIVFPGSAQGIDAGYRQDEVGVSVDWQVTGLTSLQGNVGHVRRTHPQVTARDYAGYTGRLGLRHQLTGKIRLQGTMWREIGGDEQSAYFNYALRNGIRIEPFWALSPKVQARMSWQYERLSYAAGNQGLFNIDPRVNRESQFTIGLDYEWMRNSTISLSFSKEHRDSTVENGDYDANTAGLTIRASY</sequence>
<dbReference type="SUPFAM" id="SSF56935">
    <property type="entry name" value="Porins"/>
    <property type="match status" value="1"/>
</dbReference>
<dbReference type="InterPro" id="IPR023614">
    <property type="entry name" value="Porin_dom_sf"/>
</dbReference>
<dbReference type="AlphaFoldDB" id="A0A840MWM3"/>
<gene>
    <name evidence="1" type="ORF">HNQ59_002873</name>
</gene>